<keyword evidence="1" id="KW-0472">Membrane</keyword>
<keyword evidence="1" id="KW-0812">Transmembrane</keyword>
<reference evidence="2 3" key="1">
    <citation type="submission" date="2022-10" db="EMBL/GenBank/DDBJ databases">
        <title>Comparative genomics and taxonomic characterization of three novel marine species of genus Reichenbachiella exhibiting antioxidant and polysaccharide degradation activities.</title>
        <authorList>
            <person name="Muhammad N."/>
            <person name="Lee Y.-J."/>
            <person name="Ko J."/>
            <person name="Kim S.-G."/>
        </authorList>
    </citation>
    <scope>NUCLEOTIDE SEQUENCE [LARGE SCALE GENOMIC DNA]</scope>
    <source>
        <strain evidence="2 3">ABR2-5</strain>
    </source>
</reference>
<evidence type="ECO:0000256" key="1">
    <source>
        <dbReference type="SAM" id="Phobius"/>
    </source>
</evidence>
<protein>
    <submittedName>
        <fullName evidence="2">Uncharacterized protein</fullName>
    </submittedName>
</protein>
<name>A0ABT3CRB2_9BACT</name>
<dbReference type="RefSeq" id="WP_264136987.1">
    <property type="nucleotide sequence ID" value="NZ_JAOYOD010000001.1"/>
</dbReference>
<dbReference type="EMBL" id="JAOYOD010000001">
    <property type="protein sequence ID" value="MCV9386202.1"/>
    <property type="molecule type" value="Genomic_DNA"/>
</dbReference>
<accession>A0ABT3CRB2</accession>
<gene>
    <name evidence="2" type="ORF">N7U62_05975</name>
</gene>
<sequence>MESLEIFAIGWAIIALIIFGLQASQAQSDNKKHEEQWDVKSPNQKN</sequence>
<dbReference type="Proteomes" id="UP001300692">
    <property type="component" value="Unassembled WGS sequence"/>
</dbReference>
<keyword evidence="1" id="KW-1133">Transmembrane helix</keyword>
<comment type="caution">
    <text evidence="2">The sequence shown here is derived from an EMBL/GenBank/DDBJ whole genome shotgun (WGS) entry which is preliminary data.</text>
</comment>
<evidence type="ECO:0000313" key="3">
    <source>
        <dbReference type="Proteomes" id="UP001300692"/>
    </source>
</evidence>
<feature type="transmembrane region" description="Helical" evidence="1">
    <location>
        <begin position="6"/>
        <end position="23"/>
    </location>
</feature>
<keyword evidence="3" id="KW-1185">Reference proteome</keyword>
<proteinExistence type="predicted"/>
<organism evidence="2 3">
    <name type="scientific">Reichenbachiella ulvae</name>
    <dbReference type="NCBI Taxonomy" id="2980104"/>
    <lineage>
        <taxon>Bacteria</taxon>
        <taxon>Pseudomonadati</taxon>
        <taxon>Bacteroidota</taxon>
        <taxon>Cytophagia</taxon>
        <taxon>Cytophagales</taxon>
        <taxon>Reichenbachiellaceae</taxon>
        <taxon>Reichenbachiella</taxon>
    </lineage>
</organism>
<evidence type="ECO:0000313" key="2">
    <source>
        <dbReference type="EMBL" id="MCV9386202.1"/>
    </source>
</evidence>